<evidence type="ECO:0000313" key="1">
    <source>
        <dbReference type="EMBL" id="QJA94212.1"/>
    </source>
</evidence>
<name>A0A6M3LKP5_9ZZZZ</name>
<dbReference type="EMBL" id="MT143212">
    <property type="protein sequence ID" value="QJA94212.1"/>
    <property type="molecule type" value="Genomic_DNA"/>
</dbReference>
<accession>A0A6M3LKP5</accession>
<dbReference type="AlphaFoldDB" id="A0A6M3LKP5"/>
<sequence length="48" mass="5337">METGMIKIEVERIVNLVAGFGWAKVEEKISAGEVLLTLRKVVPVTREP</sequence>
<gene>
    <name evidence="1" type="ORF">MM415B03933_0014</name>
</gene>
<reference evidence="1" key="1">
    <citation type="submission" date="2020-03" db="EMBL/GenBank/DDBJ databases">
        <title>The deep terrestrial virosphere.</title>
        <authorList>
            <person name="Holmfeldt K."/>
            <person name="Nilsson E."/>
            <person name="Simone D."/>
            <person name="Lopez-Fernandez M."/>
            <person name="Wu X."/>
            <person name="de Brujin I."/>
            <person name="Lundin D."/>
            <person name="Andersson A."/>
            <person name="Bertilsson S."/>
            <person name="Dopson M."/>
        </authorList>
    </citation>
    <scope>NUCLEOTIDE SEQUENCE</scope>
    <source>
        <strain evidence="1">MM415B03933</strain>
    </source>
</reference>
<proteinExistence type="predicted"/>
<protein>
    <submittedName>
        <fullName evidence="1">Uncharacterized protein</fullName>
    </submittedName>
</protein>
<organism evidence="1">
    <name type="scientific">viral metagenome</name>
    <dbReference type="NCBI Taxonomy" id="1070528"/>
    <lineage>
        <taxon>unclassified sequences</taxon>
        <taxon>metagenomes</taxon>
        <taxon>organismal metagenomes</taxon>
    </lineage>
</organism>